<evidence type="ECO:0000313" key="2">
    <source>
        <dbReference type="Proteomes" id="UP000785679"/>
    </source>
</evidence>
<proteinExistence type="predicted"/>
<dbReference type="EMBL" id="RRYP01006576">
    <property type="protein sequence ID" value="TNV81103.1"/>
    <property type="molecule type" value="Genomic_DNA"/>
</dbReference>
<dbReference type="Proteomes" id="UP000785679">
    <property type="component" value="Unassembled WGS sequence"/>
</dbReference>
<protein>
    <submittedName>
        <fullName evidence="1">Uncharacterized protein</fullName>
    </submittedName>
</protein>
<evidence type="ECO:0000313" key="1">
    <source>
        <dbReference type="EMBL" id="TNV81103.1"/>
    </source>
</evidence>
<keyword evidence="2" id="KW-1185">Reference proteome</keyword>
<accession>A0A8J8NU09</accession>
<organism evidence="1 2">
    <name type="scientific">Halteria grandinella</name>
    <dbReference type="NCBI Taxonomy" id="5974"/>
    <lineage>
        <taxon>Eukaryota</taxon>
        <taxon>Sar</taxon>
        <taxon>Alveolata</taxon>
        <taxon>Ciliophora</taxon>
        <taxon>Intramacronucleata</taxon>
        <taxon>Spirotrichea</taxon>
        <taxon>Stichotrichia</taxon>
        <taxon>Sporadotrichida</taxon>
        <taxon>Halteriidae</taxon>
        <taxon>Halteria</taxon>
    </lineage>
</organism>
<comment type="caution">
    <text evidence="1">The sequence shown here is derived from an EMBL/GenBank/DDBJ whole genome shotgun (WGS) entry which is preliminary data.</text>
</comment>
<gene>
    <name evidence="1" type="ORF">FGO68_gene7292</name>
</gene>
<reference evidence="1" key="1">
    <citation type="submission" date="2019-06" db="EMBL/GenBank/DDBJ databases">
        <authorList>
            <person name="Zheng W."/>
        </authorList>
    </citation>
    <scope>NUCLEOTIDE SEQUENCE</scope>
    <source>
        <strain evidence="1">QDHG01</strain>
    </source>
</reference>
<sequence>MDHFQETIELSKISIKSDYIQHQFFTNLTNFNLRTLKLNLSPGSPALDLTLLPVTLVKLKIEMTPILPYKLVGTMSYSVQNLKLKCGKVSWLNKALQLIPLPAKVLTLDIVKASLSQVKQLLELPIFTKPVLRPMIKICKLFFEHSDFALVDYFHQKCIYLRFVELHEDLLKQPTLIERNAALPQQNLKIRQIVIADQSISEEQVNAVAMHPCKIKNLRYLPINQEMHLGVEALQIVGINQKDFSYLAQLSHQCKNLDIICIYNIYKGENYDKISDKDILKVREIASYQDISTSIVLMKLLERSKDYINNIKLSVLSQNGFAQSLQGSKSVKRVECIDRFANARYSQLSLALMFQSFPYLKELIVHIEYFIDFSNFVQTLPNIQNLAFTVAVPLSDRDQLLKLCPNLKTFKVPRFDNEEFIYYSIAYPRVTFQTQSFEFEEQVASIAYYALHPEQLRSKEGCSQEIVKETEKQFNLISKKIVEKHQRNDILIVIRSYLKHVELLLQ</sequence>
<name>A0A8J8NU09_HALGN</name>
<dbReference type="AlphaFoldDB" id="A0A8J8NU09"/>